<evidence type="ECO:0000313" key="4">
    <source>
        <dbReference type="EMBL" id="VDI18430.1"/>
    </source>
</evidence>
<evidence type="ECO:0000259" key="3">
    <source>
        <dbReference type="PROSITE" id="PS50157"/>
    </source>
</evidence>
<reference evidence="4" key="1">
    <citation type="submission" date="2018-11" db="EMBL/GenBank/DDBJ databases">
        <authorList>
            <person name="Alioto T."/>
            <person name="Alioto T."/>
        </authorList>
    </citation>
    <scope>NUCLEOTIDE SEQUENCE</scope>
</reference>
<dbReference type="InterPro" id="IPR036236">
    <property type="entry name" value="Znf_C2H2_sf"/>
</dbReference>
<evidence type="ECO:0000256" key="1">
    <source>
        <dbReference type="PROSITE-ProRule" id="PRU00042"/>
    </source>
</evidence>
<dbReference type="SMART" id="SM00355">
    <property type="entry name" value="ZnF_C2H2"/>
    <property type="match status" value="1"/>
</dbReference>
<dbReference type="SUPFAM" id="SSF57667">
    <property type="entry name" value="beta-beta-alpha zinc fingers"/>
    <property type="match status" value="1"/>
</dbReference>
<keyword evidence="5" id="KW-1185">Reference proteome</keyword>
<gene>
    <name evidence="4" type="ORF">MGAL_10B007849</name>
</gene>
<keyword evidence="1" id="KW-0479">Metal-binding</keyword>
<comment type="caution">
    <text evidence="4">The sequence shown here is derived from an EMBL/GenBank/DDBJ whole genome shotgun (WGS) entry which is preliminary data.</text>
</comment>
<dbReference type="AlphaFoldDB" id="A0A8B6DFU6"/>
<feature type="domain" description="C2H2-type" evidence="3">
    <location>
        <begin position="62"/>
        <end position="86"/>
    </location>
</feature>
<keyword evidence="1" id="KW-0862">Zinc</keyword>
<sequence length="446" mass="50561">MSSKSDFLSWDDSDLNLDLLLGDFTASDIESEDDYVPPAKTAKPQKEATTASANNSERQALYQCSDCDKTYSSVSGFRGHLRTKHSLSSIKVSECRISKTSHSTPTQTKFSLSDQEFDKLLSDSFTSAIESIISCPFRNSSSSIKGKNMIKLATMLKDKQELSDSILSALSPSFKGVISSSEGSSNSDLTVNEQLFSSYYNMTCLDSIQTLLFNLLTTEINSNEIDDSMPIKPFVALLQDRIFKELIKQRATLYTRKSKEPTSLSETDQSILYYLSGYIISALKKESTQVKNKKSSKHQKMSEQLSELICKDTTSTKTFVSKYTKWTEKLNRGGLKVPSDNFFLLVREFENIYRKCVNLNCISANSLDIVTLTETILDNYMTNYYWDQLCTTPDYKEYILEKCIRLFLTVRGHSTARQIKLQMEQKTTVKAKPLRQVLKDQSNRVH</sequence>
<proteinExistence type="predicted"/>
<dbReference type="GO" id="GO:0008270">
    <property type="term" value="F:zinc ion binding"/>
    <property type="evidence" value="ECO:0007669"/>
    <property type="project" value="UniProtKB-KW"/>
</dbReference>
<dbReference type="InterPro" id="IPR013087">
    <property type="entry name" value="Znf_C2H2_type"/>
</dbReference>
<organism evidence="4 5">
    <name type="scientific">Mytilus galloprovincialis</name>
    <name type="common">Mediterranean mussel</name>
    <dbReference type="NCBI Taxonomy" id="29158"/>
    <lineage>
        <taxon>Eukaryota</taxon>
        <taxon>Metazoa</taxon>
        <taxon>Spiralia</taxon>
        <taxon>Lophotrochozoa</taxon>
        <taxon>Mollusca</taxon>
        <taxon>Bivalvia</taxon>
        <taxon>Autobranchia</taxon>
        <taxon>Pteriomorphia</taxon>
        <taxon>Mytilida</taxon>
        <taxon>Mytiloidea</taxon>
        <taxon>Mytilidae</taxon>
        <taxon>Mytilinae</taxon>
        <taxon>Mytilus</taxon>
    </lineage>
</organism>
<accession>A0A8B6DFU6</accession>
<keyword evidence="1" id="KW-0863">Zinc-finger</keyword>
<feature type="region of interest" description="Disordered" evidence="2">
    <location>
        <begin position="31"/>
        <end position="55"/>
    </location>
</feature>
<protein>
    <recommendedName>
        <fullName evidence="3">C2H2-type domain-containing protein</fullName>
    </recommendedName>
</protein>
<evidence type="ECO:0000313" key="5">
    <source>
        <dbReference type="Proteomes" id="UP000596742"/>
    </source>
</evidence>
<evidence type="ECO:0000256" key="2">
    <source>
        <dbReference type="SAM" id="MobiDB-lite"/>
    </source>
</evidence>
<dbReference type="OrthoDB" id="6058136at2759"/>
<name>A0A8B6DFU6_MYTGA</name>
<dbReference type="Proteomes" id="UP000596742">
    <property type="component" value="Unassembled WGS sequence"/>
</dbReference>
<dbReference type="PROSITE" id="PS00028">
    <property type="entry name" value="ZINC_FINGER_C2H2_1"/>
    <property type="match status" value="1"/>
</dbReference>
<dbReference type="PROSITE" id="PS50157">
    <property type="entry name" value="ZINC_FINGER_C2H2_2"/>
    <property type="match status" value="1"/>
</dbReference>
<dbReference type="EMBL" id="UYJE01003336">
    <property type="protein sequence ID" value="VDI18430.1"/>
    <property type="molecule type" value="Genomic_DNA"/>
</dbReference>